<dbReference type="InterPro" id="IPR005467">
    <property type="entry name" value="His_kinase_dom"/>
</dbReference>
<dbReference type="PATRIC" id="fig|270351.10.peg.1013"/>
<dbReference type="STRING" id="270351.Maq22A_c05310"/>
<dbReference type="PRINTS" id="PR00344">
    <property type="entry name" value="BCTRLSENSOR"/>
</dbReference>
<dbReference type="Gene3D" id="3.30.565.10">
    <property type="entry name" value="Histidine kinase-like ATPase, C-terminal domain"/>
    <property type="match status" value="1"/>
</dbReference>
<evidence type="ECO:0000313" key="14">
    <source>
        <dbReference type="EMBL" id="BAQ44447.1"/>
    </source>
</evidence>
<dbReference type="CDD" id="cd00082">
    <property type="entry name" value="HisKA"/>
    <property type="match status" value="1"/>
</dbReference>
<dbReference type="CDD" id="cd06225">
    <property type="entry name" value="HAMP"/>
    <property type="match status" value="1"/>
</dbReference>
<evidence type="ECO:0000256" key="5">
    <source>
        <dbReference type="ARBA" id="ARBA00022679"/>
    </source>
</evidence>
<keyword evidence="4" id="KW-0597">Phosphoprotein</keyword>
<dbReference type="Pfam" id="PF02518">
    <property type="entry name" value="HATPase_c"/>
    <property type="match status" value="1"/>
</dbReference>
<dbReference type="Pfam" id="PF00672">
    <property type="entry name" value="HAMP"/>
    <property type="match status" value="1"/>
</dbReference>
<evidence type="ECO:0000256" key="2">
    <source>
        <dbReference type="ARBA" id="ARBA00004370"/>
    </source>
</evidence>
<keyword evidence="8" id="KW-0067">ATP-binding</keyword>
<feature type="transmembrane region" description="Helical" evidence="11">
    <location>
        <begin position="21"/>
        <end position="41"/>
    </location>
</feature>
<dbReference type="KEGG" id="maqu:Maq22A_c05310"/>
<evidence type="ECO:0000256" key="8">
    <source>
        <dbReference type="ARBA" id="ARBA00022840"/>
    </source>
</evidence>
<dbReference type="PANTHER" id="PTHR42878:SF7">
    <property type="entry name" value="SENSOR HISTIDINE KINASE GLRK"/>
    <property type="match status" value="1"/>
</dbReference>
<keyword evidence="9" id="KW-0902">Two-component regulatory system</keyword>
<evidence type="ECO:0000259" key="13">
    <source>
        <dbReference type="PROSITE" id="PS50885"/>
    </source>
</evidence>
<evidence type="ECO:0000256" key="11">
    <source>
        <dbReference type="SAM" id="Phobius"/>
    </source>
</evidence>
<evidence type="ECO:0000313" key="15">
    <source>
        <dbReference type="Proteomes" id="UP000061432"/>
    </source>
</evidence>
<evidence type="ECO:0000259" key="12">
    <source>
        <dbReference type="PROSITE" id="PS50109"/>
    </source>
</evidence>
<dbReference type="Pfam" id="PF00512">
    <property type="entry name" value="HisKA"/>
    <property type="match status" value="1"/>
</dbReference>
<dbReference type="GO" id="GO:0007234">
    <property type="term" value="P:osmosensory signaling via phosphorelay pathway"/>
    <property type="evidence" value="ECO:0007669"/>
    <property type="project" value="TreeGrafter"/>
</dbReference>
<protein>
    <recommendedName>
        <fullName evidence="3">histidine kinase</fullName>
        <ecNumber evidence="3">2.7.13.3</ecNumber>
    </recommendedName>
</protein>
<evidence type="ECO:0000256" key="6">
    <source>
        <dbReference type="ARBA" id="ARBA00022741"/>
    </source>
</evidence>
<organism evidence="14 15">
    <name type="scientific">Methylobacterium aquaticum</name>
    <dbReference type="NCBI Taxonomy" id="270351"/>
    <lineage>
        <taxon>Bacteria</taxon>
        <taxon>Pseudomonadati</taxon>
        <taxon>Pseudomonadota</taxon>
        <taxon>Alphaproteobacteria</taxon>
        <taxon>Hyphomicrobiales</taxon>
        <taxon>Methylobacteriaceae</taxon>
        <taxon>Methylobacterium</taxon>
    </lineage>
</organism>
<dbReference type="InterPro" id="IPR003594">
    <property type="entry name" value="HATPase_dom"/>
</dbReference>
<dbReference type="InterPro" id="IPR050351">
    <property type="entry name" value="BphY/WalK/GraS-like"/>
</dbReference>
<dbReference type="GO" id="GO:0030295">
    <property type="term" value="F:protein kinase activator activity"/>
    <property type="evidence" value="ECO:0007669"/>
    <property type="project" value="TreeGrafter"/>
</dbReference>
<dbReference type="InterPro" id="IPR036890">
    <property type="entry name" value="HATPase_C_sf"/>
</dbReference>
<comment type="catalytic activity">
    <reaction evidence="1">
        <text>ATP + protein L-histidine = ADP + protein N-phospho-L-histidine.</text>
        <dbReference type="EC" id="2.7.13.3"/>
    </reaction>
</comment>
<dbReference type="PROSITE" id="PS50109">
    <property type="entry name" value="HIS_KIN"/>
    <property type="match status" value="1"/>
</dbReference>
<dbReference type="InterPro" id="IPR003660">
    <property type="entry name" value="HAMP_dom"/>
</dbReference>
<dbReference type="Gene3D" id="6.10.340.10">
    <property type="match status" value="1"/>
</dbReference>
<keyword evidence="7 14" id="KW-0418">Kinase</keyword>
<dbReference type="SMART" id="SM00387">
    <property type="entry name" value="HATPase_c"/>
    <property type="match status" value="1"/>
</dbReference>
<evidence type="ECO:0000256" key="9">
    <source>
        <dbReference type="ARBA" id="ARBA00023012"/>
    </source>
</evidence>
<dbReference type="SMART" id="SM00304">
    <property type="entry name" value="HAMP"/>
    <property type="match status" value="1"/>
</dbReference>
<dbReference type="EMBL" id="AP014704">
    <property type="protein sequence ID" value="BAQ44447.1"/>
    <property type="molecule type" value="Genomic_DNA"/>
</dbReference>
<dbReference type="Gene3D" id="1.10.287.130">
    <property type="match status" value="1"/>
</dbReference>
<sequence length="548" mass="58865">MRQTMREDGAGMGSLRLRFGLLVGSAAALVVLAAIGLYAALHTAERTLDATLDAQVRLELIAELSGRLTEFGLAAIEAVGDNPGRPERLANARNEVDRALVAVDDGLSRAVAGSGGVLDRTQYTARARPLARLRAARATLDRQVAQIQREPDPARRADAIRGALNAFGAMTGQPLTFLVEAERRAVEASSAEVRTLAGRMRGVALAAAGLIVILLLLLHQSLTRPILRRLEAIRAGAAAIGRGELDTRLPVASRDELGLLVASFNRMAARLKRREARVAADRAALEEIVARATADLRGANARLEEIDRSRRRFFADVSHELRTPLTVILGECDLAARSPDTPDAFRPVIATIRNRALRLHRRVGDMLRVARSESGQIELERRPVGLATILAEAVESCAPEARRRRIDLALAPSPADVEVVADAEWLRQIVEGLIDNALRHAAGATRVRVGFSARGEADGAVVTVTDDGPGFPPAAEALFERFRRGEARGAVSAGFGIGLALARWVVERHDGEIRLETIRSQAGGPDDRATGARVVLELPGETMREDAA</sequence>
<dbReference type="SMART" id="SM00388">
    <property type="entry name" value="HisKA"/>
    <property type="match status" value="1"/>
</dbReference>
<reference evidence="14 15" key="1">
    <citation type="journal article" date="2015" name="Genome Announc.">
        <title>Complete Genome Sequence of Methylobacterium aquaticum Strain 22A, Isolated from Racomitrium japonicum Moss.</title>
        <authorList>
            <person name="Tani A."/>
            <person name="Ogura Y."/>
            <person name="Hayashi T."/>
            <person name="Kimbara K."/>
        </authorList>
    </citation>
    <scope>NUCLEOTIDE SEQUENCE [LARGE SCALE GENOMIC DNA]</scope>
    <source>
        <strain evidence="14 15">MA-22A</strain>
    </source>
</reference>
<dbReference type="SUPFAM" id="SSF47384">
    <property type="entry name" value="Homodimeric domain of signal transducing histidine kinase"/>
    <property type="match status" value="1"/>
</dbReference>
<proteinExistence type="predicted"/>
<evidence type="ECO:0000256" key="1">
    <source>
        <dbReference type="ARBA" id="ARBA00000085"/>
    </source>
</evidence>
<accession>A0A0C6FC54</accession>
<keyword evidence="11" id="KW-0812">Transmembrane</keyword>
<evidence type="ECO:0000256" key="4">
    <source>
        <dbReference type="ARBA" id="ARBA00022553"/>
    </source>
</evidence>
<keyword evidence="11" id="KW-0472">Membrane</keyword>
<dbReference type="InterPro" id="IPR004358">
    <property type="entry name" value="Sig_transdc_His_kin-like_C"/>
</dbReference>
<keyword evidence="11" id="KW-1133">Transmembrane helix</keyword>
<dbReference type="SUPFAM" id="SSF158472">
    <property type="entry name" value="HAMP domain-like"/>
    <property type="match status" value="1"/>
</dbReference>
<feature type="transmembrane region" description="Helical" evidence="11">
    <location>
        <begin position="200"/>
        <end position="219"/>
    </location>
</feature>
<keyword evidence="6" id="KW-0547">Nucleotide-binding</keyword>
<dbReference type="GO" id="GO:0000155">
    <property type="term" value="F:phosphorelay sensor kinase activity"/>
    <property type="evidence" value="ECO:0007669"/>
    <property type="project" value="InterPro"/>
</dbReference>
<dbReference type="SUPFAM" id="SSF55874">
    <property type="entry name" value="ATPase domain of HSP90 chaperone/DNA topoisomerase II/histidine kinase"/>
    <property type="match status" value="1"/>
</dbReference>
<evidence type="ECO:0000256" key="3">
    <source>
        <dbReference type="ARBA" id="ARBA00012438"/>
    </source>
</evidence>
<comment type="subcellular location">
    <subcellularLocation>
        <location evidence="2">Membrane</location>
    </subcellularLocation>
</comment>
<dbReference type="GO" id="GO:0005524">
    <property type="term" value="F:ATP binding"/>
    <property type="evidence" value="ECO:0007669"/>
    <property type="project" value="UniProtKB-KW"/>
</dbReference>
<dbReference type="Proteomes" id="UP000061432">
    <property type="component" value="Chromosome"/>
</dbReference>
<evidence type="ECO:0000256" key="10">
    <source>
        <dbReference type="SAM" id="Coils"/>
    </source>
</evidence>
<dbReference type="PROSITE" id="PS50885">
    <property type="entry name" value="HAMP"/>
    <property type="match status" value="1"/>
</dbReference>
<dbReference type="InterPro" id="IPR003661">
    <property type="entry name" value="HisK_dim/P_dom"/>
</dbReference>
<name>A0A0C6FC54_9HYPH</name>
<reference evidence="15" key="2">
    <citation type="submission" date="2015-01" db="EMBL/GenBank/DDBJ databases">
        <title>Complete genome sequence of Methylobacterium aquaticum strain 22A.</title>
        <authorList>
            <person name="Tani A."/>
            <person name="Ogura Y."/>
            <person name="Hayashi T."/>
        </authorList>
    </citation>
    <scope>NUCLEOTIDE SEQUENCE [LARGE SCALE GENOMIC DNA]</scope>
    <source>
        <strain evidence="15">MA-22A</strain>
    </source>
</reference>
<dbReference type="GO" id="GO:0000156">
    <property type="term" value="F:phosphorelay response regulator activity"/>
    <property type="evidence" value="ECO:0007669"/>
    <property type="project" value="TreeGrafter"/>
</dbReference>
<feature type="coiled-coil region" evidence="10">
    <location>
        <begin position="282"/>
        <end position="309"/>
    </location>
</feature>
<dbReference type="GO" id="GO:0016020">
    <property type="term" value="C:membrane"/>
    <property type="evidence" value="ECO:0007669"/>
    <property type="project" value="UniProtKB-SubCell"/>
</dbReference>
<evidence type="ECO:0000256" key="7">
    <source>
        <dbReference type="ARBA" id="ARBA00022777"/>
    </source>
</evidence>
<feature type="domain" description="HAMP" evidence="13">
    <location>
        <begin position="224"/>
        <end position="276"/>
    </location>
</feature>
<dbReference type="PANTHER" id="PTHR42878">
    <property type="entry name" value="TWO-COMPONENT HISTIDINE KINASE"/>
    <property type="match status" value="1"/>
</dbReference>
<feature type="domain" description="Histidine kinase" evidence="12">
    <location>
        <begin position="316"/>
        <end position="542"/>
    </location>
</feature>
<dbReference type="InterPro" id="IPR036097">
    <property type="entry name" value="HisK_dim/P_sf"/>
</dbReference>
<dbReference type="AlphaFoldDB" id="A0A0C6FC54"/>
<dbReference type="EC" id="2.7.13.3" evidence="3"/>
<gene>
    <name evidence="14" type="primary">mxbD</name>
    <name evidence="14" type="ORF">Maq22A_c05310</name>
</gene>
<keyword evidence="5" id="KW-0808">Transferase</keyword>
<keyword evidence="10" id="KW-0175">Coiled coil</keyword>